<dbReference type="SUPFAM" id="SSF52540">
    <property type="entry name" value="P-loop containing nucleoside triphosphate hydrolases"/>
    <property type="match status" value="1"/>
</dbReference>
<dbReference type="Gene3D" id="3.40.50.300">
    <property type="entry name" value="P-loop containing nucleotide triphosphate hydrolases"/>
    <property type="match status" value="1"/>
</dbReference>
<keyword evidence="3 4" id="KW-0342">GTP-binding</keyword>
<proteinExistence type="inferred from homology"/>
<dbReference type="InterPro" id="IPR053931">
    <property type="entry name" value="RapZ_C"/>
</dbReference>
<evidence type="ECO:0000256" key="2">
    <source>
        <dbReference type="ARBA" id="ARBA00022840"/>
    </source>
</evidence>
<dbReference type="InterPro" id="IPR005337">
    <property type="entry name" value="RapZ-like"/>
</dbReference>
<name>A0A1Y4DER4_9BACT</name>
<evidence type="ECO:0000313" key="7">
    <source>
        <dbReference type="EMBL" id="OUO57566.1"/>
    </source>
</evidence>
<dbReference type="InterPro" id="IPR053930">
    <property type="entry name" value="RapZ-like_N"/>
</dbReference>
<dbReference type="OrthoDB" id="9784461at2"/>
<dbReference type="PANTHER" id="PTHR30448:SF0">
    <property type="entry name" value="RNASE ADAPTER PROTEIN RAPZ"/>
    <property type="match status" value="1"/>
</dbReference>
<dbReference type="AlphaFoldDB" id="A0A1Y4DER4"/>
<dbReference type="GO" id="GO:0005525">
    <property type="term" value="F:GTP binding"/>
    <property type="evidence" value="ECO:0007669"/>
    <property type="project" value="UniProtKB-UniRule"/>
</dbReference>
<feature type="domain" description="RapZ-like N-terminal" evidence="5">
    <location>
        <begin position="8"/>
        <end position="156"/>
    </location>
</feature>
<evidence type="ECO:0000256" key="1">
    <source>
        <dbReference type="ARBA" id="ARBA00022741"/>
    </source>
</evidence>
<dbReference type="HAMAP" id="MF_00636">
    <property type="entry name" value="RapZ_like"/>
    <property type="match status" value="1"/>
</dbReference>
<feature type="binding site" evidence="4">
    <location>
        <begin position="13"/>
        <end position="20"/>
    </location>
    <ligand>
        <name>ATP</name>
        <dbReference type="ChEBI" id="CHEBI:30616"/>
    </ligand>
</feature>
<dbReference type="NCBIfam" id="NF003828">
    <property type="entry name" value="PRK05416.1"/>
    <property type="match status" value="1"/>
</dbReference>
<accession>A0A1Y4DER4</accession>
<dbReference type="Pfam" id="PF22740">
    <property type="entry name" value="PapZ_C"/>
    <property type="match status" value="1"/>
</dbReference>
<evidence type="ECO:0000259" key="6">
    <source>
        <dbReference type="Pfam" id="PF22740"/>
    </source>
</evidence>
<dbReference type="Pfam" id="PF03668">
    <property type="entry name" value="RapZ-like_N"/>
    <property type="match status" value="1"/>
</dbReference>
<evidence type="ECO:0000256" key="3">
    <source>
        <dbReference type="ARBA" id="ARBA00023134"/>
    </source>
</evidence>
<dbReference type="PIRSF" id="PIRSF005052">
    <property type="entry name" value="P-loopkin"/>
    <property type="match status" value="1"/>
</dbReference>
<evidence type="ECO:0000256" key="4">
    <source>
        <dbReference type="HAMAP-Rule" id="MF_00636"/>
    </source>
</evidence>
<protein>
    <submittedName>
        <fullName evidence="7">RNase adaptor protein RapZ</fullName>
    </submittedName>
</protein>
<evidence type="ECO:0000313" key="8">
    <source>
        <dbReference type="Proteomes" id="UP000196368"/>
    </source>
</evidence>
<keyword evidence="1 4" id="KW-0547">Nucleotide-binding</keyword>
<reference evidence="8" key="1">
    <citation type="submission" date="2017-04" db="EMBL/GenBank/DDBJ databases">
        <title>Function of individual gut microbiota members based on whole genome sequencing of pure cultures obtained from chicken caecum.</title>
        <authorList>
            <person name="Medvecky M."/>
            <person name="Cejkova D."/>
            <person name="Polansky O."/>
            <person name="Karasova D."/>
            <person name="Kubasova T."/>
            <person name="Cizek A."/>
            <person name="Rychlik I."/>
        </authorList>
    </citation>
    <scope>NUCLEOTIDE SEQUENCE [LARGE SCALE GENOMIC DNA]</scope>
    <source>
        <strain evidence="8">An273</strain>
    </source>
</reference>
<comment type="caution">
    <text evidence="7">The sequence shown here is derived from an EMBL/GenBank/DDBJ whole genome shotgun (WGS) entry which is preliminary data.</text>
</comment>
<feature type="binding site" evidence="4">
    <location>
        <begin position="63"/>
        <end position="66"/>
    </location>
    <ligand>
        <name>GTP</name>
        <dbReference type="ChEBI" id="CHEBI:37565"/>
    </ligand>
</feature>
<dbReference type="InterPro" id="IPR027417">
    <property type="entry name" value="P-loop_NTPase"/>
</dbReference>
<keyword evidence="8" id="KW-1185">Reference proteome</keyword>
<dbReference type="PANTHER" id="PTHR30448">
    <property type="entry name" value="RNASE ADAPTER PROTEIN RAPZ"/>
    <property type="match status" value="1"/>
</dbReference>
<keyword evidence="2 4" id="KW-0067">ATP-binding</keyword>
<dbReference type="EMBL" id="NFJD01000001">
    <property type="protein sequence ID" value="OUO57566.1"/>
    <property type="molecule type" value="Genomic_DNA"/>
</dbReference>
<dbReference type="RefSeq" id="WP_087287133.1">
    <property type="nucleotide sequence ID" value="NZ_NFJD01000001.1"/>
</dbReference>
<sequence>MADNKRRIFIITGLSGAGKSQALKIFGDFGFYCVDNLPLALFKNFTDYIKQSGERKDIALGIDVREGGRLKDMPKILNSMVADDFIVRVIFLDASEECLIRRFSETKHRHPIHKKLAAAIAHEREVMSPIRTMADKVIDTSDLKLGELKEKLSALLGLTRDGDMQISVVSFGFKNGILKDCDIVMDVRFLPNPFYIPELRDKTGLDKEVQNYIMSFKETQEFAEKFADLIKYLIPKYIKEGKSYLTIAMGCTGGKHRSVFMAHELAQRLAKAGLNATEFHRDIGL</sequence>
<gene>
    <name evidence="7" type="ORF">B5F75_01985</name>
</gene>
<evidence type="ECO:0000259" key="5">
    <source>
        <dbReference type="Pfam" id="PF03668"/>
    </source>
</evidence>
<organism evidence="7 8">
    <name type="scientific">Candidatus Avelusimicrobium gallicola</name>
    <dbReference type="NCBI Taxonomy" id="2562704"/>
    <lineage>
        <taxon>Bacteria</taxon>
        <taxon>Pseudomonadati</taxon>
        <taxon>Elusimicrobiota</taxon>
        <taxon>Elusimicrobia</taxon>
        <taxon>Elusimicrobiales</taxon>
        <taxon>Elusimicrobiaceae</taxon>
        <taxon>Candidatus Avelusimicrobium</taxon>
    </lineage>
</organism>
<dbReference type="Proteomes" id="UP000196368">
    <property type="component" value="Unassembled WGS sequence"/>
</dbReference>
<dbReference type="GO" id="GO:0005524">
    <property type="term" value="F:ATP binding"/>
    <property type="evidence" value="ECO:0007669"/>
    <property type="project" value="UniProtKB-UniRule"/>
</dbReference>
<feature type="domain" description="RapZ C-terminal" evidence="6">
    <location>
        <begin position="164"/>
        <end position="283"/>
    </location>
</feature>